<dbReference type="Proteomes" id="UP001597417">
    <property type="component" value="Unassembled WGS sequence"/>
</dbReference>
<dbReference type="EC" id="2.3.-.-" evidence="4"/>
<dbReference type="Pfam" id="PF00583">
    <property type="entry name" value="Acetyltransf_1"/>
    <property type="match status" value="1"/>
</dbReference>
<dbReference type="PROSITE" id="PS51186">
    <property type="entry name" value="GNAT"/>
    <property type="match status" value="1"/>
</dbReference>
<organism evidence="4 5">
    <name type="scientific">Amycolatopsis pigmentata</name>
    <dbReference type="NCBI Taxonomy" id="450801"/>
    <lineage>
        <taxon>Bacteria</taxon>
        <taxon>Bacillati</taxon>
        <taxon>Actinomycetota</taxon>
        <taxon>Actinomycetes</taxon>
        <taxon>Pseudonocardiales</taxon>
        <taxon>Pseudonocardiaceae</taxon>
        <taxon>Amycolatopsis</taxon>
    </lineage>
</organism>
<keyword evidence="2 4" id="KW-0012">Acyltransferase</keyword>
<feature type="domain" description="N-acetyltransferase" evidence="3">
    <location>
        <begin position="11"/>
        <end position="154"/>
    </location>
</feature>
<keyword evidence="5" id="KW-1185">Reference proteome</keyword>
<keyword evidence="1 4" id="KW-0808">Transferase</keyword>
<gene>
    <name evidence="4" type="ORF">ACFSXZ_25870</name>
</gene>
<dbReference type="InterPro" id="IPR000182">
    <property type="entry name" value="GNAT_dom"/>
</dbReference>
<protein>
    <submittedName>
        <fullName evidence="4">GNAT family N-acetyltransferase</fullName>
        <ecNumber evidence="4">2.3.-.-</ecNumber>
    </submittedName>
</protein>
<dbReference type="InterPro" id="IPR050832">
    <property type="entry name" value="Bact_Acetyltransf"/>
</dbReference>
<sequence>MAFGRLGDVTITIRRVRFADAARIAVLLGQLGYPTDAVRVRARLDDWLTDRRSVLIGAETDGLLSGVAALHVIPLLEHDGHRGRLVALVVDDACRRLGLGRRLVAEVEHEARRLGCRELEVTSARDRDAAQRFYRSIGYEDICDIAARFLKALN</sequence>
<proteinExistence type="predicted"/>
<evidence type="ECO:0000313" key="4">
    <source>
        <dbReference type="EMBL" id="MFD2419761.1"/>
    </source>
</evidence>
<evidence type="ECO:0000256" key="2">
    <source>
        <dbReference type="ARBA" id="ARBA00023315"/>
    </source>
</evidence>
<evidence type="ECO:0000256" key="1">
    <source>
        <dbReference type="ARBA" id="ARBA00022679"/>
    </source>
</evidence>
<dbReference type="SUPFAM" id="SSF55729">
    <property type="entry name" value="Acyl-CoA N-acyltransferases (Nat)"/>
    <property type="match status" value="1"/>
</dbReference>
<name>A0ABW5FXY7_9PSEU</name>
<evidence type="ECO:0000259" key="3">
    <source>
        <dbReference type="PROSITE" id="PS51186"/>
    </source>
</evidence>
<dbReference type="Gene3D" id="3.40.630.30">
    <property type="match status" value="1"/>
</dbReference>
<reference evidence="5" key="1">
    <citation type="journal article" date="2019" name="Int. J. Syst. Evol. Microbiol.">
        <title>The Global Catalogue of Microorganisms (GCM) 10K type strain sequencing project: providing services to taxonomists for standard genome sequencing and annotation.</title>
        <authorList>
            <consortium name="The Broad Institute Genomics Platform"/>
            <consortium name="The Broad Institute Genome Sequencing Center for Infectious Disease"/>
            <person name="Wu L."/>
            <person name="Ma J."/>
        </authorList>
    </citation>
    <scope>NUCLEOTIDE SEQUENCE [LARGE SCALE GENOMIC DNA]</scope>
    <source>
        <strain evidence="5">CGMCC 4.7645</strain>
    </source>
</reference>
<dbReference type="PANTHER" id="PTHR43877">
    <property type="entry name" value="AMINOALKYLPHOSPHONATE N-ACETYLTRANSFERASE-RELATED-RELATED"/>
    <property type="match status" value="1"/>
</dbReference>
<dbReference type="EMBL" id="JBHUKR010000015">
    <property type="protein sequence ID" value="MFD2419761.1"/>
    <property type="molecule type" value="Genomic_DNA"/>
</dbReference>
<accession>A0ABW5FXY7</accession>
<dbReference type="CDD" id="cd04301">
    <property type="entry name" value="NAT_SF"/>
    <property type="match status" value="1"/>
</dbReference>
<dbReference type="InterPro" id="IPR016181">
    <property type="entry name" value="Acyl_CoA_acyltransferase"/>
</dbReference>
<evidence type="ECO:0000313" key="5">
    <source>
        <dbReference type="Proteomes" id="UP001597417"/>
    </source>
</evidence>
<comment type="caution">
    <text evidence="4">The sequence shown here is derived from an EMBL/GenBank/DDBJ whole genome shotgun (WGS) entry which is preliminary data.</text>
</comment>
<dbReference type="GO" id="GO:0016746">
    <property type="term" value="F:acyltransferase activity"/>
    <property type="evidence" value="ECO:0007669"/>
    <property type="project" value="UniProtKB-KW"/>
</dbReference>
<dbReference type="RefSeq" id="WP_378267792.1">
    <property type="nucleotide sequence ID" value="NZ_JBHUKR010000015.1"/>
</dbReference>